<dbReference type="GO" id="GO:0004713">
    <property type="term" value="F:protein tyrosine kinase activity"/>
    <property type="evidence" value="ECO:0007669"/>
    <property type="project" value="TreeGrafter"/>
</dbReference>
<dbReference type="GO" id="GO:0005634">
    <property type="term" value="C:nucleus"/>
    <property type="evidence" value="ECO:0007669"/>
    <property type="project" value="TreeGrafter"/>
</dbReference>
<evidence type="ECO:0000256" key="1">
    <source>
        <dbReference type="ARBA" id="ARBA00022527"/>
    </source>
</evidence>
<dbReference type="GO" id="GO:0004674">
    <property type="term" value="F:protein serine/threonine kinase activity"/>
    <property type="evidence" value="ECO:0007669"/>
    <property type="project" value="UniProtKB-KW"/>
</dbReference>
<evidence type="ECO:0000256" key="5">
    <source>
        <dbReference type="ARBA" id="ARBA00022840"/>
    </source>
</evidence>
<keyword evidence="2" id="KW-0808">Transferase</keyword>
<dbReference type="SUPFAM" id="SSF56112">
    <property type="entry name" value="Protein kinase-like (PK-like)"/>
    <property type="match status" value="1"/>
</dbReference>
<evidence type="ECO:0000256" key="3">
    <source>
        <dbReference type="ARBA" id="ARBA00022741"/>
    </source>
</evidence>
<dbReference type="PROSITE" id="PS00108">
    <property type="entry name" value="PROTEIN_KINASE_ST"/>
    <property type="match status" value="1"/>
</dbReference>
<accession>A0AAV1FLG5</accession>
<sequence>MSDFRLATGSEIFSRSTTYTVQSILGQGSFSTIAKCTNIKGRVLDSDKSNILQWDKAFTDRGHFCLAFEHFDKSLHDFMKEKYLESLLLREIRPIIQQVANALDHLKTIGMIHADLKLDNVMLVDHEHQPYKVKVIDFGLAGDVSATRLGSNIQTHPFRLRR</sequence>
<dbReference type="InterPro" id="IPR008271">
    <property type="entry name" value="Ser/Thr_kinase_AS"/>
</dbReference>
<protein>
    <submittedName>
        <fullName evidence="7">Homeodomain-interacting protein kinase 1-like</fullName>
    </submittedName>
</protein>
<keyword evidence="1" id="KW-0723">Serine/threonine-protein kinase</keyword>
<feature type="domain" description="Protein kinase" evidence="6">
    <location>
        <begin position="1"/>
        <end position="162"/>
    </location>
</feature>
<keyword evidence="5" id="KW-0067">ATP-binding</keyword>
<organism evidence="7 8">
    <name type="scientific">Xyrichtys novacula</name>
    <name type="common">Pearly razorfish</name>
    <name type="synonym">Hemipteronotus novacula</name>
    <dbReference type="NCBI Taxonomy" id="13765"/>
    <lineage>
        <taxon>Eukaryota</taxon>
        <taxon>Metazoa</taxon>
        <taxon>Chordata</taxon>
        <taxon>Craniata</taxon>
        <taxon>Vertebrata</taxon>
        <taxon>Euteleostomi</taxon>
        <taxon>Actinopterygii</taxon>
        <taxon>Neopterygii</taxon>
        <taxon>Teleostei</taxon>
        <taxon>Neoteleostei</taxon>
        <taxon>Acanthomorphata</taxon>
        <taxon>Eupercaria</taxon>
        <taxon>Labriformes</taxon>
        <taxon>Labridae</taxon>
        <taxon>Xyrichtys</taxon>
    </lineage>
</organism>
<dbReference type="SMART" id="SM00220">
    <property type="entry name" value="S_TKc"/>
    <property type="match status" value="1"/>
</dbReference>
<evidence type="ECO:0000313" key="7">
    <source>
        <dbReference type="EMBL" id="CAJ1061885.1"/>
    </source>
</evidence>
<evidence type="ECO:0000256" key="4">
    <source>
        <dbReference type="ARBA" id="ARBA00022777"/>
    </source>
</evidence>
<keyword evidence="7" id="KW-0371">Homeobox</keyword>
<evidence type="ECO:0000256" key="2">
    <source>
        <dbReference type="ARBA" id="ARBA00022679"/>
    </source>
</evidence>
<keyword evidence="8" id="KW-1185">Reference proteome</keyword>
<dbReference type="PANTHER" id="PTHR24058">
    <property type="entry name" value="DUAL SPECIFICITY PROTEIN KINASE"/>
    <property type="match status" value="1"/>
</dbReference>
<dbReference type="PANTHER" id="PTHR24058:SF17">
    <property type="entry name" value="HOMEODOMAIN INTERACTING PROTEIN KINASE, ISOFORM D"/>
    <property type="match status" value="1"/>
</dbReference>
<dbReference type="InterPro" id="IPR000719">
    <property type="entry name" value="Prot_kinase_dom"/>
</dbReference>
<proteinExistence type="predicted"/>
<dbReference type="EMBL" id="OY660871">
    <property type="protein sequence ID" value="CAJ1061885.1"/>
    <property type="molecule type" value="Genomic_DNA"/>
</dbReference>
<dbReference type="GO" id="GO:0005737">
    <property type="term" value="C:cytoplasm"/>
    <property type="evidence" value="ECO:0007669"/>
    <property type="project" value="TreeGrafter"/>
</dbReference>
<dbReference type="GO" id="GO:0005524">
    <property type="term" value="F:ATP binding"/>
    <property type="evidence" value="ECO:0007669"/>
    <property type="project" value="UniProtKB-KW"/>
</dbReference>
<evidence type="ECO:0000259" key="6">
    <source>
        <dbReference type="PROSITE" id="PS50011"/>
    </source>
</evidence>
<dbReference type="AlphaFoldDB" id="A0AAV1FLG5"/>
<evidence type="ECO:0000313" key="8">
    <source>
        <dbReference type="Proteomes" id="UP001178508"/>
    </source>
</evidence>
<reference evidence="7" key="1">
    <citation type="submission" date="2023-08" db="EMBL/GenBank/DDBJ databases">
        <authorList>
            <person name="Alioto T."/>
            <person name="Alioto T."/>
            <person name="Gomez Garrido J."/>
        </authorList>
    </citation>
    <scope>NUCLEOTIDE SEQUENCE</scope>
</reference>
<keyword evidence="3" id="KW-0547">Nucleotide-binding</keyword>
<keyword evidence="7" id="KW-0238">DNA-binding</keyword>
<keyword evidence="4 7" id="KW-0418">Kinase</keyword>
<dbReference type="InterPro" id="IPR011009">
    <property type="entry name" value="Kinase-like_dom_sf"/>
</dbReference>
<dbReference type="Proteomes" id="UP001178508">
    <property type="component" value="Chromosome 8"/>
</dbReference>
<gene>
    <name evidence="7" type="ORF">XNOV1_A016026</name>
</gene>
<dbReference type="PROSITE" id="PS50011">
    <property type="entry name" value="PROTEIN_KINASE_DOM"/>
    <property type="match status" value="1"/>
</dbReference>
<dbReference type="GO" id="GO:0003677">
    <property type="term" value="F:DNA binding"/>
    <property type="evidence" value="ECO:0007669"/>
    <property type="project" value="UniProtKB-KW"/>
</dbReference>
<dbReference type="Pfam" id="PF00069">
    <property type="entry name" value="Pkinase"/>
    <property type="match status" value="1"/>
</dbReference>
<name>A0AAV1FLG5_XYRNO</name>
<dbReference type="InterPro" id="IPR050494">
    <property type="entry name" value="Ser_Thr_dual-spec_kinase"/>
</dbReference>
<dbReference type="Gene3D" id="1.10.510.10">
    <property type="entry name" value="Transferase(Phosphotransferase) domain 1"/>
    <property type="match status" value="1"/>
</dbReference>